<gene>
    <name evidence="2" type="ORF">AAFF_G00416750</name>
</gene>
<evidence type="ECO:0000313" key="3">
    <source>
        <dbReference type="Proteomes" id="UP001221898"/>
    </source>
</evidence>
<protein>
    <submittedName>
        <fullName evidence="2">Uncharacterized protein</fullName>
    </submittedName>
</protein>
<dbReference type="EMBL" id="JAINUG010000086">
    <property type="protein sequence ID" value="KAJ8399008.1"/>
    <property type="molecule type" value="Genomic_DNA"/>
</dbReference>
<dbReference type="InterPro" id="IPR036691">
    <property type="entry name" value="Endo/exonu/phosph_ase_sf"/>
</dbReference>
<dbReference type="Gene3D" id="3.60.10.10">
    <property type="entry name" value="Endonuclease/exonuclease/phosphatase"/>
    <property type="match status" value="1"/>
</dbReference>
<organism evidence="2 3">
    <name type="scientific">Aldrovandia affinis</name>
    <dbReference type="NCBI Taxonomy" id="143900"/>
    <lineage>
        <taxon>Eukaryota</taxon>
        <taxon>Metazoa</taxon>
        <taxon>Chordata</taxon>
        <taxon>Craniata</taxon>
        <taxon>Vertebrata</taxon>
        <taxon>Euteleostomi</taxon>
        <taxon>Actinopterygii</taxon>
        <taxon>Neopterygii</taxon>
        <taxon>Teleostei</taxon>
        <taxon>Notacanthiformes</taxon>
        <taxon>Halosauridae</taxon>
        <taxon>Aldrovandia</taxon>
    </lineage>
</organism>
<name>A0AAD7SAU8_9TELE</name>
<keyword evidence="1" id="KW-0812">Transmembrane</keyword>
<evidence type="ECO:0000256" key="1">
    <source>
        <dbReference type="SAM" id="Phobius"/>
    </source>
</evidence>
<dbReference type="SUPFAM" id="SSF56219">
    <property type="entry name" value="DNase I-like"/>
    <property type="match status" value="1"/>
</dbReference>
<keyword evidence="1" id="KW-0472">Membrane</keyword>
<comment type="caution">
    <text evidence="2">The sequence shown here is derived from an EMBL/GenBank/DDBJ whole genome shotgun (WGS) entry which is preliminary data.</text>
</comment>
<dbReference type="AlphaFoldDB" id="A0AAD7SAU8"/>
<evidence type="ECO:0000313" key="2">
    <source>
        <dbReference type="EMBL" id="KAJ8399008.1"/>
    </source>
</evidence>
<dbReference type="Proteomes" id="UP001221898">
    <property type="component" value="Unassembled WGS sequence"/>
</dbReference>
<feature type="transmembrane region" description="Helical" evidence="1">
    <location>
        <begin position="238"/>
        <end position="260"/>
    </location>
</feature>
<keyword evidence="3" id="KW-1185">Reference proteome</keyword>
<sequence>MKHRQWTIEDWKKVSAPVGEDGIGGEEVAVPVALSPELFSSLSVTVAAESGEGAMSPFLEEVTLLTTLDLATPAEWGDSPSLTGEGMAEWATTPVRKRASSGDPRGHKSAPAILLGNHYEVLVDMDMDMELGSLSSFLDGWAVDNLMEATGMDAAAPIWSGGLGQSFPREVHLRDEEDAAAFTRILMFVWTGRWAKAAWIIRALAEVVKDFSLVDAFRALHPSDAGFTWRNSRGATSFLDYIFVGGGISGMSCMLLPLWVSDHDMLRVSLPMDRPKWGPGFWHLNTSLLGSDAFVKAFTGFYGSVRTLWPLFTSVVEWWEAAKSRFATFCR</sequence>
<proteinExistence type="predicted"/>
<accession>A0AAD7SAU8</accession>
<keyword evidence="1" id="KW-1133">Transmembrane helix</keyword>
<reference evidence="2" key="1">
    <citation type="journal article" date="2023" name="Science">
        <title>Genome structures resolve the early diversification of teleost fishes.</title>
        <authorList>
            <person name="Parey E."/>
            <person name="Louis A."/>
            <person name="Montfort J."/>
            <person name="Bouchez O."/>
            <person name="Roques C."/>
            <person name="Iampietro C."/>
            <person name="Lluch J."/>
            <person name="Castinel A."/>
            <person name="Donnadieu C."/>
            <person name="Desvignes T."/>
            <person name="Floi Bucao C."/>
            <person name="Jouanno E."/>
            <person name="Wen M."/>
            <person name="Mejri S."/>
            <person name="Dirks R."/>
            <person name="Jansen H."/>
            <person name="Henkel C."/>
            <person name="Chen W.J."/>
            <person name="Zahm M."/>
            <person name="Cabau C."/>
            <person name="Klopp C."/>
            <person name="Thompson A.W."/>
            <person name="Robinson-Rechavi M."/>
            <person name="Braasch I."/>
            <person name="Lecointre G."/>
            <person name="Bobe J."/>
            <person name="Postlethwait J.H."/>
            <person name="Berthelot C."/>
            <person name="Roest Crollius H."/>
            <person name="Guiguen Y."/>
        </authorList>
    </citation>
    <scope>NUCLEOTIDE SEQUENCE</scope>
    <source>
        <strain evidence="2">NC1722</strain>
    </source>
</reference>